<organism evidence="1">
    <name type="scientific">Siphoviridae sp. ctwuP1</name>
    <dbReference type="NCBI Taxonomy" id="2827972"/>
    <lineage>
        <taxon>Viruses</taxon>
        <taxon>Duplodnaviria</taxon>
        <taxon>Heunggongvirae</taxon>
        <taxon>Uroviricota</taxon>
        <taxon>Caudoviricetes</taxon>
    </lineage>
</organism>
<dbReference type="EMBL" id="BK032787">
    <property type="protein sequence ID" value="DAF60386.1"/>
    <property type="molecule type" value="Genomic_DNA"/>
</dbReference>
<name>A0A8S5TCA6_9CAUD</name>
<sequence>MQNGENEDFRNYFNFKCNILRFFSLYIREGLFIIV</sequence>
<reference evidence="1" key="1">
    <citation type="journal article" date="2021" name="Proc. Natl. Acad. Sci. U.S.A.">
        <title>A Catalog of Tens of Thousands of Viruses from Human Metagenomes Reveals Hidden Associations with Chronic Diseases.</title>
        <authorList>
            <person name="Tisza M.J."/>
            <person name="Buck C.B."/>
        </authorList>
    </citation>
    <scope>NUCLEOTIDE SEQUENCE</scope>
    <source>
        <strain evidence="1">CtwuP1</strain>
    </source>
</reference>
<protein>
    <submittedName>
        <fullName evidence="1">Uncharacterized protein</fullName>
    </submittedName>
</protein>
<evidence type="ECO:0000313" key="1">
    <source>
        <dbReference type="EMBL" id="DAF60386.1"/>
    </source>
</evidence>
<proteinExistence type="predicted"/>
<accession>A0A8S5TCA6</accession>